<proteinExistence type="predicted"/>
<feature type="compositionally biased region" description="Low complexity" evidence="1">
    <location>
        <begin position="95"/>
        <end position="105"/>
    </location>
</feature>
<sequence length="105" mass="11693">MLREHNVRYVHQLSATLPIITVPRTIFCTTPEEACAWLEDNGMASGPSQPPSRLVRRCPRTGHRDSIRHTKAAPTAEQASLERDRACAEVERRVSSPASSARSEE</sequence>
<evidence type="ECO:0000313" key="2">
    <source>
        <dbReference type="EMBL" id="KAJ1108944.1"/>
    </source>
</evidence>
<keyword evidence="3" id="KW-1185">Reference proteome</keyword>
<dbReference type="Proteomes" id="UP001066276">
    <property type="component" value="Chromosome 9"/>
</dbReference>
<gene>
    <name evidence="2" type="ORF">NDU88_006314</name>
</gene>
<name>A0AAV7N0H8_PLEWA</name>
<feature type="compositionally biased region" description="Basic and acidic residues" evidence="1">
    <location>
        <begin position="80"/>
        <end position="94"/>
    </location>
</feature>
<dbReference type="AlphaFoldDB" id="A0AAV7N0H8"/>
<dbReference type="EMBL" id="JANPWB010000013">
    <property type="protein sequence ID" value="KAJ1108944.1"/>
    <property type="molecule type" value="Genomic_DNA"/>
</dbReference>
<evidence type="ECO:0000256" key="1">
    <source>
        <dbReference type="SAM" id="MobiDB-lite"/>
    </source>
</evidence>
<comment type="caution">
    <text evidence="2">The sequence shown here is derived from an EMBL/GenBank/DDBJ whole genome shotgun (WGS) entry which is preliminary data.</text>
</comment>
<organism evidence="2 3">
    <name type="scientific">Pleurodeles waltl</name>
    <name type="common">Iberian ribbed newt</name>
    <dbReference type="NCBI Taxonomy" id="8319"/>
    <lineage>
        <taxon>Eukaryota</taxon>
        <taxon>Metazoa</taxon>
        <taxon>Chordata</taxon>
        <taxon>Craniata</taxon>
        <taxon>Vertebrata</taxon>
        <taxon>Euteleostomi</taxon>
        <taxon>Amphibia</taxon>
        <taxon>Batrachia</taxon>
        <taxon>Caudata</taxon>
        <taxon>Salamandroidea</taxon>
        <taxon>Salamandridae</taxon>
        <taxon>Pleurodelinae</taxon>
        <taxon>Pleurodeles</taxon>
    </lineage>
</organism>
<feature type="region of interest" description="Disordered" evidence="1">
    <location>
        <begin position="40"/>
        <end position="105"/>
    </location>
</feature>
<protein>
    <submittedName>
        <fullName evidence="2">Uncharacterized protein</fullName>
    </submittedName>
</protein>
<evidence type="ECO:0000313" key="3">
    <source>
        <dbReference type="Proteomes" id="UP001066276"/>
    </source>
</evidence>
<accession>A0AAV7N0H8</accession>
<reference evidence="2" key="1">
    <citation type="journal article" date="2022" name="bioRxiv">
        <title>Sequencing and chromosome-scale assembly of the giantPleurodeles waltlgenome.</title>
        <authorList>
            <person name="Brown T."/>
            <person name="Elewa A."/>
            <person name="Iarovenko S."/>
            <person name="Subramanian E."/>
            <person name="Araus A.J."/>
            <person name="Petzold A."/>
            <person name="Susuki M."/>
            <person name="Suzuki K.-i.T."/>
            <person name="Hayashi T."/>
            <person name="Toyoda A."/>
            <person name="Oliveira C."/>
            <person name="Osipova E."/>
            <person name="Leigh N.D."/>
            <person name="Simon A."/>
            <person name="Yun M.H."/>
        </authorList>
    </citation>
    <scope>NUCLEOTIDE SEQUENCE</scope>
    <source>
        <strain evidence="2">20211129_DDA</strain>
        <tissue evidence="2">Liver</tissue>
    </source>
</reference>